<keyword evidence="3" id="KW-0560">Oxidoreductase</keyword>
<dbReference type="EMBL" id="SOYS01000007">
    <property type="protein sequence ID" value="NIY48814.1"/>
    <property type="molecule type" value="Genomic_DNA"/>
</dbReference>
<dbReference type="Proteomes" id="UP000697927">
    <property type="component" value="Unassembled WGS sequence"/>
</dbReference>
<evidence type="ECO:0000313" key="4">
    <source>
        <dbReference type="EMBL" id="NIY48814.1"/>
    </source>
</evidence>
<dbReference type="PRINTS" id="PR00385">
    <property type="entry name" value="P450"/>
</dbReference>
<dbReference type="InterPro" id="IPR001128">
    <property type="entry name" value="Cyt_P450"/>
</dbReference>
<evidence type="ECO:0000313" key="5">
    <source>
        <dbReference type="Proteomes" id="UP000697927"/>
    </source>
</evidence>
<keyword evidence="3" id="KW-0479">Metal-binding</keyword>
<dbReference type="PANTHER" id="PTHR46696:SF1">
    <property type="entry name" value="CYTOCHROME P450 YJIB-RELATED"/>
    <property type="match status" value="1"/>
</dbReference>
<dbReference type="PRINTS" id="PR00359">
    <property type="entry name" value="BP450"/>
</dbReference>
<keyword evidence="3" id="KW-0349">Heme</keyword>
<proteinExistence type="inferred from homology"/>
<evidence type="ECO:0000256" key="2">
    <source>
        <dbReference type="ARBA" id="ARBA00010617"/>
    </source>
</evidence>
<comment type="similarity">
    <text evidence="2 3">Belongs to the cytochrome P450 family.</text>
</comment>
<dbReference type="InterPro" id="IPR036396">
    <property type="entry name" value="Cyt_P450_sf"/>
</dbReference>
<sequence>MNTMTTTFAGNHAPSTDYDPFAPEALADPFHYDGELREFSSVAYLEKYDVYAITRQEQLHQVGRDRKTFSNKSRPFADPNSAYKPALLQLQDPPEHTQVKKLALELFSKANLEYLEAAFNDEAERRISELMSNGEVEIEAVSSLATPFISTVFLDAVGAPREGRELLKYYADAALNSSAPKNEHFHKKMEIGAPALEWVEKNMKRETAGQRGWGRDVYTMVDEGRLSEEDGEQLIKMIFTAGFDTTVASISNSVKAFADNPHQWALLKSDPSIIDNAFDEVLRLYPPVRYTGRMATRDVEVDGHLIREGGLVMTMWLSGGRDPRFWDRPDEFDITRKNANGHMTFGVGIHSCLGQHIARMEAKAVIGALLRHVDTMRPTGVSEIADNMQGFAHTTVPVVLTPAT</sequence>
<evidence type="ECO:0000256" key="3">
    <source>
        <dbReference type="RuleBase" id="RU000461"/>
    </source>
</evidence>
<keyword evidence="5" id="KW-1185">Reference proteome</keyword>
<dbReference type="PROSITE" id="PS00086">
    <property type="entry name" value="CYTOCHROME_P450"/>
    <property type="match status" value="1"/>
</dbReference>
<protein>
    <submittedName>
        <fullName evidence="4">Cytochrome P450</fullName>
    </submittedName>
</protein>
<keyword evidence="3" id="KW-0408">Iron</keyword>
<dbReference type="Gene3D" id="1.10.630.10">
    <property type="entry name" value="Cytochrome P450"/>
    <property type="match status" value="1"/>
</dbReference>
<comment type="cofactor">
    <cofactor evidence="1">
        <name>heme</name>
        <dbReference type="ChEBI" id="CHEBI:30413"/>
    </cofactor>
</comment>
<organism evidence="4 5">
    <name type="scientific">Cedecea colo</name>
    <dbReference type="NCBI Taxonomy" id="2552946"/>
    <lineage>
        <taxon>Bacteria</taxon>
        <taxon>Pseudomonadati</taxon>
        <taxon>Pseudomonadota</taxon>
        <taxon>Gammaproteobacteria</taxon>
        <taxon>Enterobacterales</taxon>
        <taxon>Enterobacteriaceae</taxon>
        <taxon>Cedecea</taxon>
    </lineage>
</organism>
<dbReference type="InterPro" id="IPR002397">
    <property type="entry name" value="Cyt_P450_B"/>
</dbReference>
<dbReference type="PANTHER" id="PTHR46696">
    <property type="entry name" value="P450, PUTATIVE (EUROFUNG)-RELATED"/>
    <property type="match status" value="1"/>
</dbReference>
<reference evidence="4 5" key="1">
    <citation type="journal article" date="2020" name="Microorganisms">
        <title>Polyphasic Characterisation of Cedecea colo sp. nov., a New Enteric Bacterium Isolated from the Koala Hindgut.</title>
        <authorList>
            <person name="Boath J.M."/>
            <person name="Dakhal S."/>
            <person name="Van T.T.H."/>
            <person name="Moore R.J."/>
            <person name="Dekiwadia C."/>
            <person name="Macreadie I.G."/>
        </authorList>
    </citation>
    <scope>NUCLEOTIDE SEQUENCE [LARGE SCALE GENOMIC DNA]</scope>
    <source>
        <strain evidence="4 5">ZA</strain>
    </source>
</reference>
<dbReference type="SUPFAM" id="SSF48264">
    <property type="entry name" value="Cytochrome P450"/>
    <property type="match status" value="1"/>
</dbReference>
<evidence type="ECO:0000256" key="1">
    <source>
        <dbReference type="ARBA" id="ARBA00001971"/>
    </source>
</evidence>
<name>A0ABX0VP15_9ENTR</name>
<accession>A0ABX0VP15</accession>
<dbReference type="InterPro" id="IPR017972">
    <property type="entry name" value="Cyt_P450_CS"/>
</dbReference>
<comment type="caution">
    <text evidence="4">The sequence shown here is derived from an EMBL/GenBank/DDBJ whole genome shotgun (WGS) entry which is preliminary data.</text>
</comment>
<dbReference type="Pfam" id="PF00067">
    <property type="entry name" value="p450"/>
    <property type="match status" value="1"/>
</dbReference>
<keyword evidence="3" id="KW-0503">Monooxygenase</keyword>
<gene>
    <name evidence="4" type="ORF">E2L00_15195</name>
</gene>